<dbReference type="InterPro" id="IPR037524">
    <property type="entry name" value="PA14/GLEYA"/>
</dbReference>
<evidence type="ECO:0000256" key="2">
    <source>
        <dbReference type="ARBA" id="ARBA00005336"/>
    </source>
</evidence>
<dbReference type="Gene3D" id="2.60.120.260">
    <property type="entry name" value="Galactose-binding domain-like"/>
    <property type="match status" value="1"/>
</dbReference>
<dbReference type="FunFam" id="3.20.20.300:FF:000006">
    <property type="entry name" value="Beta-glucosidase H"/>
    <property type="match status" value="1"/>
</dbReference>
<evidence type="ECO:0000256" key="4">
    <source>
        <dbReference type="ARBA" id="ARBA00022801"/>
    </source>
</evidence>
<dbReference type="FunFam" id="2.60.40.10:FF:000495">
    <property type="entry name" value="Periplasmic beta-glucosidase"/>
    <property type="match status" value="1"/>
</dbReference>
<dbReference type="PROSITE" id="PS00775">
    <property type="entry name" value="GLYCOSYL_HYDROL_F3"/>
    <property type="match status" value="1"/>
</dbReference>
<dbReference type="InterPro" id="IPR013783">
    <property type="entry name" value="Ig-like_fold"/>
</dbReference>
<dbReference type="GeneID" id="30982301"/>
<accession>A0A1E4SBT1</accession>
<keyword evidence="6" id="KW-0624">Polysaccharide degradation</keyword>
<dbReference type="InterPro" id="IPR011658">
    <property type="entry name" value="PA14_dom"/>
</dbReference>
<dbReference type="SMART" id="SM00758">
    <property type="entry name" value="PA14"/>
    <property type="match status" value="1"/>
</dbReference>
<evidence type="ECO:0000259" key="7">
    <source>
        <dbReference type="PROSITE" id="PS51820"/>
    </source>
</evidence>
<gene>
    <name evidence="8" type="primary">BGL2</name>
    <name evidence="8" type="ORF">CANTADRAFT_27607</name>
</gene>
<dbReference type="InterPro" id="IPR002772">
    <property type="entry name" value="Glyco_hydro_3_C"/>
</dbReference>
<proteinExistence type="inferred from homology"/>
<dbReference type="SUPFAM" id="SSF52279">
    <property type="entry name" value="Beta-D-glucan exohydrolase, C-terminal domain"/>
    <property type="match status" value="1"/>
</dbReference>
<dbReference type="SUPFAM" id="SSF51445">
    <property type="entry name" value="(Trans)glycosidases"/>
    <property type="match status" value="1"/>
</dbReference>
<dbReference type="Pfam" id="PF07691">
    <property type="entry name" value="PA14"/>
    <property type="match status" value="1"/>
</dbReference>
<evidence type="ECO:0000313" key="9">
    <source>
        <dbReference type="Proteomes" id="UP000094285"/>
    </source>
</evidence>
<dbReference type="PROSITE" id="PS51820">
    <property type="entry name" value="PA14"/>
    <property type="match status" value="1"/>
</dbReference>
<dbReference type="InterPro" id="IPR001764">
    <property type="entry name" value="Glyco_hydro_3_N"/>
</dbReference>
<dbReference type="UniPathway" id="UPA00696"/>
<dbReference type="EMBL" id="KV453917">
    <property type="protein sequence ID" value="ODV76852.1"/>
    <property type="molecule type" value="Genomic_DNA"/>
</dbReference>
<dbReference type="SMART" id="SM01217">
    <property type="entry name" value="Fn3_like"/>
    <property type="match status" value="1"/>
</dbReference>
<evidence type="ECO:0000256" key="6">
    <source>
        <dbReference type="RuleBase" id="RU361161"/>
    </source>
</evidence>
<dbReference type="Pfam" id="PF14310">
    <property type="entry name" value="Fn3-like"/>
    <property type="match status" value="1"/>
</dbReference>
<evidence type="ECO:0000256" key="1">
    <source>
        <dbReference type="ARBA" id="ARBA00000448"/>
    </source>
</evidence>
<dbReference type="PANTHER" id="PTHR42715:SF27">
    <property type="entry name" value="BETA-GLUCOSIDASE-RELATED"/>
    <property type="match status" value="1"/>
</dbReference>
<name>A0A1E4SBT1_9ASCO</name>
<keyword evidence="5 6" id="KW-0326">Glycosidase</keyword>
<comment type="pathway">
    <text evidence="6">Glycan metabolism; cellulose degradation.</text>
</comment>
<dbReference type="PRINTS" id="PR00133">
    <property type="entry name" value="GLHYDRLASE3"/>
</dbReference>
<evidence type="ECO:0000256" key="3">
    <source>
        <dbReference type="ARBA" id="ARBA00012744"/>
    </source>
</evidence>
<dbReference type="Gene3D" id="2.60.40.10">
    <property type="entry name" value="Immunoglobulins"/>
    <property type="match status" value="1"/>
</dbReference>
<comment type="catalytic activity">
    <reaction evidence="1 6">
        <text>Hydrolysis of terminal, non-reducing beta-D-glucosyl residues with release of beta-D-glucose.</text>
        <dbReference type="EC" id="3.2.1.21"/>
    </reaction>
</comment>
<dbReference type="InterPro" id="IPR019800">
    <property type="entry name" value="Glyco_hydro_3_AS"/>
</dbReference>
<organism evidence="8 9">
    <name type="scientific">Suhomyces tanzawaensis NRRL Y-17324</name>
    <dbReference type="NCBI Taxonomy" id="984487"/>
    <lineage>
        <taxon>Eukaryota</taxon>
        <taxon>Fungi</taxon>
        <taxon>Dikarya</taxon>
        <taxon>Ascomycota</taxon>
        <taxon>Saccharomycotina</taxon>
        <taxon>Pichiomycetes</taxon>
        <taxon>Debaryomycetaceae</taxon>
        <taxon>Suhomyces</taxon>
    </lineage>
</organism>
<dbReference type="InterPro" id="IPR017853">
    <property type="entry name" value="GH"/>
</dbReference>
<sequence length="848" mass="94170">MSSLMNSLDIDSLLEELTLEEKISLLAGSDFWHTVPIERLGIPSVRTSDGPNGIRGTKFFNGIPANCFPCGTALASSFNRELWREAGKLMAEEAKAKAAHCILGPTCNIVRSPVGGRCFESFSEDPFLSGFAASNIISGIQKEKVLACIKHFVCNDQEDERKAVNTVVSERAMREIYLKPFQIALREAQPKALMTAYNKVNGTHCSESQYLLQDILRDEWKWNGLVMSDWTGTYSIKDALDAGLNLEMPGPTRFREVIPVRHEVYTNKIHRKVIDSNVRQVLQFVNDCMDAGIPKDAVESPHNTPEASATLRKIGGETIVLLKNENDVLPLHNKTEKPQKIAIIGPNAKVAQDSGGGSAAMNASYKVTPFEGFRSKIEEGDGSVSLDYSLGCYLDRNLPDIGHLLRDDEGNPGVTAKFYKKPRTGTSDDNRELFETFHFKSTRFYLSDFKSKHLKPGELLFYTDFTGTFVPEETATYEFGCSVLGTAQIFVDDKLVVDNKTHQVAGEDFFLGIGTRQELGSVDLEKGREYKIRVEFGSGATYTLSSQYSERGGIYFGARIKTTAEEDLMSAVEVAKSADKVVIFVGLSKEWESEGFDRPNMEIPGYTNQLISEIAKVNRNVIVVNQSGSPVSMPWIDNVAGLVQAWYGGNELGNAIADVLFGDVNPSGKLSMTFPKRLEDNPSFLNYGSTNGRVIYGEDIFVGYRYYEKVGREVLFPFGYGLSYTTFSLFNLRVKVEERDLKVSVSLKNTGSRKGAEVVQVYVAQDKPNIIKPVKELRDFTKVTLDPGQEREVYFTIPLNDATGYWNTYSESWESDAGAYKVLVGSSSRDADLLQGFSIEKSSSWLGL</sequence>
<evidence type="ECO:0000313" key="8">
    <source>
        <dbReference type="EMBL" id="ODV76852.1"/>
    </source>
</evidence>
<dbReference type="Gene3D" id="3.40.50.1700">
    <property type="entry name" value="Glycoside hydrolase family 3 C-terminal domain"/>
    <property type="match status" value="1"/>
</dbReference>
<dbReference type="Gene3D" id="3.20.20.300">
    <property type="entry name" value="Glycoside hydrolase, family 3, N-terminal domain"/>
    <property type="match status" value="1"/>
</dbReference>
<keyword evidence="6" id="KW-0119">Carbohydrate metabolism</keyword>
<evidence type="ECO:0000256" key="5">
    <source>
        <dbReference type="ARBA" id="ARBA00023295"/>
    </source>
</evidence>
<dbReference type="Pfam" id="PF01915">
    <property type="entry name" value="Glyco_hydro_3_C"/>
    <property type="match status" value="1"/>
</dbReference>
<dbReference type="EC" id="3.2.1.21" evidence="3 6"/>
<dbReference type="InterPro" id="IPR050288">
    <property type="entry name" value="Cellulose_deg_GH3"/>
</dbReference>
<reference evidence="9" key="1">
    <citation type="submission" date="2016-05" db="EMBL/GenBank/DDBJ databases">
        <title>Comparative genomics of biotechnologically important yeasts.</title>
        <authorList>
            <consortium name="DOE Joint Genome Institute"/>
            <person name="Riley R."/>
            <person name="Haridas S."/>
            <person name="Wolfe K.H."/>
            <person name="Lopes M.R."/>
            <person name="Hittinger C.T."/>
            <person name="Goker M."/>
            <person name="Salamov A."/>
            <person name="Wisecaver J."/>
            <person name="Long T.M."/>
            <person name="Aerts A.L."/>
            <person name="Barry K."/>
            <person name="Choi C."/>
            <person name="Clum A."/>
            <person name="Coughlan A.Y."/>
            <person name="Deshpande S."/>
            <person name="Douglass A.P."/>
            <person name="Hanson S.J."/>
            <person name="Klenk H.-P."/>
            <person name="Labutti K."/>
            <person name="Lapidus A."/>
            <person name="Lindquist E."/>
            <person name="Lipzen A."/>
            <person name="Meier-Kolthoff J.P."/>
            <person name="Ohm R.A."/>
            <person name="Otillar R.P."/>
            <person name="Pangilinan J."/>
            <person name="Peng Y."/>
            <person name="Rokas A."/>
            <person name="Rosa C.A."/>
            <person name="Scheuner C."/>
            <person name="Sibirny A.A."/>
            <person name="Slot J.C."/>
            <person name="Stielow J.B."/>
            <person name="Sun H."/>
            <person name="Kurtzman C.P."/>
            <person name="Blackwell M."/>
            <person name="Grigoriev I.V."/>
            <person name="Jeffries T.W."/>
        </authorList>
    </citation>
    <scope>NUCLEOTIDE SEQUENCE [LARGE SCALE GENOMIC DNA]</scope>
    <source>
        <strain evidence="9">NRRL Y-17324</strain>
    </source>
</reference>
<dbReference type="RefSeq" id="XP_020061974.1">
    <property type="nucleotide sequence ID" value="XM_020208164.1"/>
</dbReference>
<dbReference type="Proteomes" id="UP000094285">
    <property type="component" value="Unassembled WGS sequence"/>
</dbReference>
<keyword evidence="4 6" id="KW-0378">Hydrolase</keyword>
<feature type="domain" description="PA14" evidence="7">
    <location>
        <begin position="409"/>
        <end position="572"/>
    </location>
</feature>
<dbReference type="Pfam" id="PF00933">
    <property type="entry name" value="Glyco_hydro_3"/>
    <property type="match status" value="1"/>
</dbReference>
<dbReference type="PANTHER" id="PTHR42715">
    <property type="entry name" value="BETA-GLUCOSIDASE"/>
    <property type="match status" value="1"/>
</dbReference>
<dbReference type="OrthoDB" id="47059at2759"/>
<dbReference type="GO" id="GO:0008422">
    <property type="term" value="F:beta-glucosidase activity"/>
    <property type="evidence" value="ECO:0007669"/>
    <property type="project" value="UniProtKB-EC"/>
</dbReference>
<dbReference type="STRING" id="984487.A0A1E4SBT1"/>
<keyword evidence="9" id="KW-1185">Reference proteome</keyword>
<protein>
    <recommendedName>
        <fullName evidence="3 6">beta-glucosidase</fullName>
        <ecNumber evidence="3 6">3.2.1.21</ecNumber>
    </recommendedName>
</protein>
<dbReference type="InterPro" id="IPR026891">
    <property type="entry name" value="Fn3-like"/>
</dbReference>
<dbReference type="AlphaFoldDB" id="A0A1E4SBT1"/>
<comment type="similarity">
    <text evidence="2 6">Belongs to the glycosyl hydrolase 3 family.</text>
</comment>
<dbReference type="GO" id="GO:0030245">
    <property type="term" value="P:cellulose catabolic process"/>
    <property type="evidence" value="ECO:0007669"/>
    <property type="project" value="UniProtKB-UniPathway"/>
</dbReference>
<dbReference type="InterPro" id="IPR036881">
    <property type="entry name" value="Glyco_hydro_3_C_sf"/>
</dbReference>
<dbReference type="InterPro" id="IPR036962">
    <property type="entry name" value="Glyco_hydro_3_N_sf"/>
</dbReference>